<gene>
    <name evidence="1" type="ORF">MILVUS5_LOCUS36474</name>
</gene>
<reference evidence="1" key="1">
    <citation type="submission" date="2023-10" db="EMBL/GenBank/DDBJ databases">
        <authorList>
            <person name="Rodriguez Cubillos JULIANA M."/>
            <person name="De Vega J."/>
        </authorList>
    </citation>
    <scope>NUCLEOTIDE SEQUENCE</scope>
</reference>
<protein>
    <submittedName>
        <fullName evidence="1">Uncharacterized protein</fullName>
    </submittedName>
</protein>
<evidence type="ECO:0000313" key="1">
    <source>
        <dbReference type="EMBL" id="CAJ2672929.1"/>
    </source>
</evidence>
<dbReference type="EMBL" id="CASHSV030000716">
    <property type="protein sequence ID" value="CAJ2672929.1"/>
    <property type="molecule type" value="Genomic_DNA"/>
</dbReference>
<accession>A0ACB0LXH2</accession>
<keyword evidence="2" id="KW-1185">Reference proteome</keyword>
<comment type="caution">
    <text evidence="1">The sequence shown here is derived from an EMBL/GenBank/DDBJ whole genome shotgun (WGS) entry which is preliminary data.</text>
</comment>
<name>A0ACB0LXH2_TRIPR</name>
<proteinExistence type="predicted"/>
<organism evidence="1 2">
    <name type="scientific">Trifolium pratense</name>
    <name type="common">Red clover</name>
    <dbReference type="NCBI Taxonomy" id="57577"/>
    <lineage>
        <taxon>Eukaryota</taxon>
        <taxon>Viridiplantae</taxon>
        <taxon>Streptophyta</taxon>
        <taxon>Embryophyta</taxon>
        <taxon>Tracheophyta</taxon>
        <taxon>Spermatophyta</taxon>
        <taxon>Magnoliopsida</taxon>
        <taxon>eudicotyledons</taxon>
        <taxon>Gunneridae</taxon>
        <taxon>Pentapetalae</taxon>
        <taxon>rosids</taxon>
        <taxon>fabids</taxon>
        <taxon>Fabales</taxon>
        <taxon>Fabaceae</taxon>
        <taxon>Papilionoideae</taxon>
        <taxon>50 kb inversion clade</taxon>
        <taxon>NPAAA clade</taxon>
        <taxon>Hologalegina</taxon>
        <taxon>IRL clade</taxon>
        <taxon>Trifolieae</taxon>
        <taxon>Trifolium</taxon>
    </lineage>
</organism>
<evidence type="ECO:0000313" key="2">
    <source>
        <dbReference type="Proteomes" id="UP001177021"/>
    </source>
</evidence>
<dbReference type="Proteomes" id="UP001177021">
    <property type="component" value="Unassembled WGS sequence"/>
</dbReference>
<sequence length="454" mass="51523">MPSNKDYHLIGEITNKISLAFVQNAGGMNRGRKFAVGSTSSLYESDPSGLRDVSYTSSMSTGRSRPAQRDETDEEYIARMRATIREEVRGELEATIEERVDQQVELRFLEYIAQMRAAGQGSSSQGSAQQNQNAGEQEYRPDLNSIPLPSPQPPKHEVQRGEVLEYDSNFPSKICSAGTVSSRFSPLSDARSRSPMPYLSTISPFTDDTIRYFLYKMDHSTIGSAHHLFTCLPNSFLSYSMSPKNPPFECGQSPASPVIKRLRRMLTLSTEDLMDDFGEFSEFVKELNDYCWRLSKEEKRFLDSVLRLEKELKDSASFVIAVENVKECHAEVVEAVDSQIEITKETMGVQEEILGICFNEERRVDDRLALLNKEMKPLVKRKRALQGEIRDDVTKLISRRHSLVDLLDKQNELREDLKPIEENMVKAKRVKRELEEMHRIAVADASELGGSTMP</sequence>